<dbReference type="CDD" id="cd11062">
    <property type="entry name" value="CYP58-like"/>
    <property type="match status" value="1"/>
</dbReference>
<reference evidence="9 10" key="2">
    <citation type="journal article" date="2012" name="PLoS Pathog.">
        <title>Diverse lifestyles and strategies of plant pathogenesis encoded in the genomes of eighteen Dothideomycetes fungi.</title>
        <authorList>
            <person name="Ohm R.A."/>
            <person name="Feau N."/>
            <person name="Henrissat B."/>
            <person name="Schoch C.L."/>
            <person name="Horwitz B.A."/>
            <person name="Barry K.W."/>
            <person name="Condon B.J."/>
            <person name="Copeland A.C."/>
            <person name="Dhillon B."/>
            <person name="Glaser F."/>
            <person name="Hesse C.N."/>
            <person name="Kosti I."/>
            <person name="LaButti K."/>
            <person name="Lindquist E.A."/>
            <person name="Lucas S."/>
            <person name="Salamov A.A."/>
            <person name="Bradshaw R.E."/>
            <person name="Ciuffetti L."/>
            <person name="Hamelin R.C."/>
            <person name="Kema G.H.J."/>
            <person name="Lawrence C."/>
            <person name="Scott J.A."/>
            <person name="Spatafora J.W."/>
            <person name="Turgeon B.G."/>
            <person name="de Wit P.J.G.M."/>
            <person name="Zhong S."/>
            <person name="Goodwin S.B."/>
            <person name="Grigoriev I.V."/>
        </authorList>
    </citation>
    <scope>NUCLEOTIDE SEQUENCE [LARGE SCALE GENOMIC DNA]</scope>
    <source>
        <strain evidence="10">NZE10 / CBS 128990</strain>
    </source>
</reference>
<dbReference type="InterPro" id="IPR036396">
    <property type="entry name" value="Cyt_P450_sf"/>
</dbReference>
<protein>
    <submittedName>
        <fullName evidence="9">Uncharacterized protein</fullName>
    </submittedName>
</protein>
<comment type="similarity">
    <text evidence="2 8">Belongs to the cytochrome P450 family.</text>
</comment>
<evidence type="ECO:0000313" key="10">
    <source>
        <dbReference type="Proteomes" id="UP000016933"/>
    </source>
</evidence>
<keyword evidence="4 8" id="KW-0560">Oxidoreductase</keyword>
<dbReference type="PANTHER" id="PTHR24305">
    <property type="entry name" value="CYTOCHROME P450"/>
    <property type="match status" value="1"/>
</dbReference>
<dbReference type="Proteomes" id="UP000016933">
    <property type="component" value="Unassembled WGS sequence"/>
</dbReference>
<evidence type="ECO:0000256" key="1">
    <source>
        <dbReference type="ARBA" id="ARBA00001971"/>
    </source>
</evidence>
<keyword evidence="3 7" id="KW-0479">Metal-binding</keyword>
<dbReference type="InterPro" id="IPR002401">
    <property type="entry name" value="Cyt_P450_E_grp-I"/>
</dbReference>
<dbReference type="Pfam" id="PF00067">
    <property type="entry name" value="p450"/>
    <property type="match status" value="1"/>
</dbReference>
<dbReference type="EMBL" id="KB446547">
    <property type="protein sequence ID" value="EME38416.1"/>
    <property type="molecule type" value="Genomic_DNA"/>
</dbReference>
<comment type="cofactor">
    <cofactor evidence="1 7">
        <name>heme</name>
        <dbReference type="ChEBI" id="CHEBI:30413"/>
    </cofactor>
</comment>
<evidence type="ECO:0000256" key="3">
    <source>
        <dbReference type="ARBA" id="ARBA00022723"/>
    </source>
</evidence>
<dbReference type="InterPro" id="IPR017972">
    <property type="entry name" value="Cyt_P450_CS"/>
</dbReference>
<evidence type="ECO:0000256" key="7">
    <source>
        <dbReference type="PIRSR" id="PIRSR602401-1"/>
    </source>
</evidence>
<dbReference type="GO" id="GO:0020037">
    <property type="term" value="F:heme binding"/>
    <property type="evidence" value="ECO:0007669"/>
    <property type="project" value="InterPro"/>
</dbReference>
<organism evidence="9 10">
    <name type="scientific">Dothistroma septosporum (strain NZE10 / CBS 128990)</name>
    <name type="common">Red band needle blight fungus</name>
    <name type="synonym">Mycosphaerella pini</name>
    <dbReference type="NCBI Taxonomy" id="675120"/>
    <lineage>
        <taxon>Eukaryota</taxon>
        <taxon>Fungi</taxon>
        <taxon>Dikarya</taxon>
        <taxon>Ascomycota</taxon>
        <taxon>Pezizomycotina</taxon>
        <taxon>Dothideomycetes</taxon>
        <taxon>Dothideomycetidae</taxon>
        <taxon>Mycosphaerellales</taxon>
        <taxon>Mycosphaerellaceae</taxon>
        <taxon>Dothistroma</taxon>
    </lineage>
</organism>
<dbReference type="GO" id="GO:0004497">
    <property type="term" value="F:monooxygenase activity"/>
    <property type="evidence" value="ECO:0007669"/>
    <property type="project" value="UniProtKB-KW"/>
</dbReference>
<dbReference type="OrthoDB" id="3945418at2759"/>
<evidence type="ECO:0000256" key="8">
    <source>
        <dbReference type="RuleBase" id="RU000461"/>
    </source>
</evidence>
<feature type="binding site" description="axial binding residue" evidence="7">
    <location>
        <position position="243"/>
    </location>
    <ligand>
        <name>heme</name>
        <dbReference type="ChEBI" id="CHEBI:30413"/>
    </ligand>
    <ligandPart>
        <name>Fe</name>
        <dbReference type="ChEBI" id="CHEBI:18248"/>
    </ligandPart>
</feature>
<sequence>MLGLFEASPVSKHFPIVPKILSRLPQAVMGIINPAFVPFFETQSLIAAQARKVWLEEKARDMSKMTENVKPRSIFHGIMQSSLEDEEKSLPRMVDEAFVLIVAGGETTARVTTVTLAHLLQNKHLLTRLRTVLDKLDVVSQLPTSRQLEEIPLMTAVVQEGLRIAAPVTNSAKLIAPNEDLECHGWSIPRGTPCSMNIQTVLFDPDIFPEPHAFDPDRWLRGAERGERLDRYLVTFSKGTRACLGTNVAYAELYIGIAAIVARFDLELVDFDRKRDIEIVRDCFIGLPSKESRGVRVKLRVRE</sequence>
<keyword evidence="10" id="KW-1185">Reference proteome</keyword>
<dbReference type="HOGENOM" id="CLU_001570_14_4_1"/>
<dbReference type="OMA" id="TSAITHY"/>
<proteinExistence type="inferred from homology"/>
<dbReference type="Gene3D" id="1.10.630.10">
    <property type="entry name" value="Cytochrome P450"/>
    <property type="match status" value="1"/>
</dbReference>
<keyword evidence="7 8" id="KW-0349">Heme</keyword>
<evidence type="ECO:0000256" key="4">
    <source>
        <dbReference type="ARBA" id="ARBA00023002"/>
    </source>
</evidence>
<dbReference type="GO" id="GO:0005506">
    <property type="term" value="F:iron ion binding"/>
    <property type="evidence" value="ECO:0007669"/>
    <property type="project" value="InterPro"/>
</dbReference>
<dbReference type="SUPFAM" id="SSF48264">
    <property type="entry name" value="Cytochrome P450"/>
    <property type="match status" value="1"/>
</dbReference>
<evidence type="ECO:0000256" key="2">
    <source>
        <dbReference type="ARBA" id="ARBA00010617"/>
    </source>
</evidence>
<dbReference type="STRING" id="675120.N1PBS4"/>
<keyword evidence="5 7" id="KW-0408">Iron</keyword>
<evidence type="ECO:0000256" key="5">
    <source>
        <dbReference type="ARBA" id="ARBA00023004"/>
    </source>
</evidence>
<dbReference type="InterPro" id="IPR050121">
    <property type="entry name" value="Cytochrome_P450_monoxygenase"/>
</dbReference>
<dbReference type="PROSITE" id="PS00086">
    <property type="entry name" value="CYTOCHROME_P450"/>
    <property type="match status" value="1"/>
</dbReference>
<dbReference type="PANTHER" id="PTHR24305:SF157">
    <property type="entry name" value="N-ACETYLTRYPTOPHAN 6-HYDROXYLASE IVOC-RELATED"/>
    <property type="match status" value="1"/>
</dbReference>
<dbReference type="PRINTS" id="PR00463">
    <property type="entry name" value="EP450I"/>
</dbReference>
<keyword evidence="6 8" id="KW-0503">Monooxygenase</keyword>
<reference evidence="10" key="1">
    <citation type="journal article" date="2012" name="PLoS Genet.">
        <title>The genomes of the fungal plant pathogens Cladosporium fulvum and Dothistroma septosporum reveal adaptation to different hosts and lifestyles but also signatures of common ancestry.</title>
        <authorList>
            <person name="de Wit P.J.G.M."/>
            <person name="van der Burgt A."/>
            <person name="Oekmen B."/>
            <person name="Stergiopoulos I."/>
            <person name="Abd-Elsalam K.A."/>
            <person name="Aerts A.L."/>
            <person name="Bahkali A.H."/>
            <person name="Beenen H.G."/>
            <person name="Chettri P."/>
            <person name="Cox M.P."/>
            <person name="Datema E."/>
            <person name="de Vries R.P."/>
            <person name="Dhillon B."/>
            <person name="Ganley A.R."/>
            <person name="Griffiths S.A."/>
            <person name="Guo Y."/>
            <person name="Hamelin R.C."/>
            <person name="Henrissat B."/>
            <person name="Kabir M.S."/>
            <person name="Jashni M.K."/>
            <person name="Kema G."/>
            <person name="Klaubauf S."/>
            <person name="Lapidus A."/>
            <person name="Levasseur A."/>
            <person name="Lindquist E."/>
            <person name="Mehrabi R."/>
            <person name="Ohm R.A."/>
            <person name="Owen T.J."/>
            <person name="Salamov A."/>
            <person name="Schwelm A."/>
            <person name="Schijlen E."/>
            <person name="Sun H."/>
            <person name="van den Burg H.A."/>
            <person name="van Ham R.C.H.J."/>
            <person name="Zhang S."/>
            <person name="Goodwin S.B."/>
            <person name="Grigoriev I.V."/>
            <person name="Collemare J."/>
            <person name="Bradshaw R.E."/>
        </authorList>
    </citation>
    <scope>NUCLEOTIDE SEQUENCE [LARGE SCALE GENOMIC DNA]</scope>
    <source>
        <strain evidence="10">NZE10 / CBS 128990</strain>
    </source>
</reference>
<dbReference type="AlphaFoldDB" id="N1PBS4"/>
<evidence type="ECO:0000313" key="9">
    <source>
        <dbReference type="EMBL" id="EME38416.1"/>
    </source>
</evidence>
<dbReference type="GO" id="GO:0016705">
    <property type="term" value="F:oxidoreductase activity, acting on paired donors, with incorporation or reduction of molecular oxygen"/>
    <property type="evidence" value="ECO:0007669"/>
    <property type="project" value="InterPro"/>
</dbReference>
<gene>
    <name evidence="9" type="ORF">DOTSEDRAFT_75828</name>
</gene>
<accession>N1PBS4</accession>
<evidence type="ECO:0000256" key="6">
    <source>
        <dbReference type="ARBA" id="ARBA00023033"/>
    </source>
</evidence>
<dbReference type="eggNOG" id="KOG0156">
    <property type="taxonomic scope" value="Eukaryota"/>
</dbReference>
<dbReference type="InterPro" id="IPR001128">
    <property type="entry name" value="Cyt_P450"/>
</dbReference>
<name>N1PBS4_DOTSN</name>
<dbReference type="PRINTS" id="PR00385">
    <property type="entry name" value="P450"/>
</dbReference>